<dbReference type="Pfam" id="PF02866">
    <property type="entry name" value="Ldh_1_C"/>
    <property type="match status" value="1"/>
</dbReference>
<keyword evidence="1 4" id="KW-0816">Tricarboxylic acid cycle</keyword>
<proteinExistence type="inferred from homology"/>
<feature type="binding site" evidence="4 6">
    <location>
        <position position="154"/>
    </location>
    <ligand>
        <name>substrate</name>
    </ligand>
</feature>
<dbReference type="RefSeq" id="WP_105356959.1">
    <property type="nucleotide sequence ID" value="NZ_PUIA01000064.1"/>
</dbReference>
<sequence length="315" mass="33242">MKRAKITIVGAGNVGATCAHWCAAAELGDVVLLDIPQTEDMPKGKALDLMQASPIVGFDSNIVGTTDYADTKDSDVVVITAGIPRKPGMSRDDLLATNAKIVTAVTEQIKATSPNCSIIVVSNPLDAMVQQAQKVSGFPANRVMGQAGVLDTARYRTFIAMELGVSVEDVSAMLMGGHGDTMVPMPSCTSVGGIPVTRLMDEKRLEEIVDRARKGGAEIVGLLKTGSAYYAPAAATAQMVEAIVRDKKRLIPCAAYCDKEYGVGGYYVGVPVILGSDGVEKVVELELTEQEKSDFQKSVDAVKGLVEAMDKLLAS</sequence>
<gene>
    <name evidence="4 10" type="primary">mdh</name>
    <name evidence="10" type="ORF">C5Y96_19825</name>
</gene>
<evidence type="ECO:0000256" key="5">
    <source>
        <dbReference type="PIRSR" id="PIRSR000102-1"/>
    </source>
</evidence>
<dbReference type="GO" id="GO:0004459">
    <property type="term" value="F:L-lactate dehydrogenase (NAD+) activity"/>
    <property type="evidence" value="ECO:0007669"/>
    <property type="project" value="TreeGrafter"/>
</dbReference>
<dbReference type="SUPFAM" id="SSF51735">
    <property type="entry name" value="NAD(P)-binding Rossmann-fold domains"/>
    <property type="match status" value="1"/>
</dbReference>
<feature type="binding site" evidence="4 7">
    <location>
        <position position="34"/>
    </location>
    <ligand>
        <name>NAD(+)</name>
        <dbReference type="ChEBI" id="CHEBI:57540"/>
    </ligand>
</feature>
<evidence type="ECO:0000256" key="6">
    <source>
        <dbReference type="PIRSR" id="PIRSR000102-2"/>
    </source>
</evidence>
<feature type="domain" description="Lactate/malate dehydrogenase N-terminal" evidence="8">
    <location>
        <begin position="5"/>
        <end position="145"/>
    </location>
</feature>
<feature type="binding site" evidence="4 6">
    <location>
        <position position="85"/>
    </location>
    <ligand>
        <name>substrate</name>
    </ligand>
</feature>
<dbReference type="GO" id="GO:0030060">
    <property type="term" value="F:L-malate dehydrogenase (NAD+) activity"/>
    <property type="evidence" value="ECO:0007669"/>
    <property type="project" value="UniProtKB-UniRule"/>
</dbReference>
<feature type="active site" description="Proton acceptor" evidence="4 5">
    <location>
        <position position="178"/>
    </location>
</feature>
<dbReference type="FunFam" id="3.40.50.720:FF:000018">
    <property type="entry name" value="Malate dehydrogenase"/>
    <property type="match status" value="1"/>
</dbReference>
<dbReference type="AlphaFoldDB" id="A0A2S8F3J4"/>
<evidence type="ECO:0000256" key="7">
    <source>
        <dbReference type="PIRSR" id="PIRSR000102-3"/>
    </source>
</evidence>
<keyword evidence="3 4" id="KW-0520">NAD</keyword>
<evidence type="ECO:0000256" key="4">
    <source>
        <dbReference type="HAMAP-Rule" id="MF_00487"/>
    </source>
</evidence>
<feature type="domain" description="Lactate/malate dehydrogenase C-terminal" evidence="9">
    <location>
        <begin position="150"/>
        <end position="304"/>
    </location>
</feature>
<dbReference type="Proteomes" id="UP000240009">
    <property type="component" value="Unassembled WGS sequence"/>
</dbReference>
<dbReference type="InterPro" id="IPR001236">
    <property type="entry name" value="Lactate/malate_DH_N"/>
</dbReference>
<dbReference type="InterPro" id="IPR036291">
    <property type="entry name" value="NAD(P)-bd_dom_sf"/>
</dbReference>
<dbReference type="GO" id="GO:0006089">
    <property type="term" value="P:lactate metabolic process"/>
    <property type="evidence" value="ECO:0007669"/>
    <property type="project" value="TreeGrafter"/>
</dbReference>
<evidence type="ECO:0000313" key="11">
    <source>
        <dbReference type="Proteomes" id="UP000240009"/>
    </source>
</evidence>
<dbReference type="GO" id="GO:0006099">
    <property type="term" value="P:tricarboxylic acid cycle"/>
    <property type="evidence" value="ECO:0007669"/>
    <property type="project" value="UniProtKB-UniRule"/>
</dbReference>
<name>A0A2S8F3J4_9BACT</name>
<organism evidence="10 11">
    <name type="scientific">Blastopirellula marina</name>
    <dbReference type="NCBI Taxonomy" id="124"/>
    <lineage>
        <taxon>Bacteria</taxon>
        <taxon>Pseudomonadati</taxon>
        <taxon>Planctomycetota</taxon>
        <taxon>Planctomycetia</taxon>
        <taxon>Pirellulales</taxon>
        <taxon>Pirellulaceae</taxon>
        <taxon>Blastopirellula</taxon>
    </lineage>
</organism>
<dbReference type="EC" id="1.1.1.37" evidence="4"/>
<dbReference type="PRINTS" id="PR00086">
    <property type="entry name" value="LLDHDRGNASE"/>
</dbReference>
<evidence type="ECO:0000256" key="3">
    <source>
        <dbReference type="ARBA" id="ARBA00023027"/>
    </source>
</evidence>
<comment type="catalytic activity">
    <reaction evidence="4">
        <text>(S)-malate + NAD(+) = oxaloacetate + NADH + H(+)</text>
        <dbReference type="Rhea" id="RHEA:21432"/>
        <dbReference type="ChEBI" id="CHEBI:15378"/>
        <dbReference type="ChEBI" id="CHEBI:15589"/>
        <dbReference type="ChEBI" id="CHEBI:16452"/>
        <dbReference type="ChEBI" id="CHEBI:57540"/>
        <dbReference type="ChEBI" id="CHEBI:57945"/>
        <dbReference type="EC" id="1.1.1.37"/>
    </reaction>
</comment>
<dbReference type="HAMAP" id="MF_00487">
    <property type="entry name" value="Malate_dehydrog_3"/>
    <property type="match status" value="1"/>
</dbReference>
<dbReference type="SUPFAM" id="SSF56327">
    <property type="entry name" value="LDH C-terminal domain-like"/>
    <property type="match status" value="1"/>
</dbReference>
<dbReference type="InterPro" id="IPR001557">
    <property type="entry name" value="L-lactate/malate_DH"/>
</dbReference>
<comment type="caution">
    <text evidence="10">The sequence shown here is derived from an EMBL/GenBank/DDBJ whole genome shotgun (WGS) entry which is preliminary data.</text>
</comment>
<dbReference type="Pfam" id="PF00056">
    <property type="entry name" value="Ldh_1_N"/>
    <property type="match status" value="1"/>
</dbReference>
<keyword evidence="2 4" id="KW-0560">Oxidoreductase</keyword>
<dbReference type="PANTHER" id="PTHR43128">
    <property type="entry name" value="L-2-HYDROXYCARBOXYLATE DEHYDROGENASE (NAD(P)(+))"/>
    <property type="match status" value="1"/>
</dbReference>
<evidence type="ECO:0000259" key="9">
    <source>
        <dbReference type="Pfam" id="PF02866"/>
    </source>
</evidence>
<dbReference type="InterPro" id="IPR015955">
    <property type="entry name" value="Lactate_DH/Glyco_Ohase_4_C"/>
</dbReference>
<evidence type="ECO:0000313" key="10">
    <source>
        <dbReference type="EMBL" id="PQO26735.1"/>
    </source>
</evidence>
<dbReference type="OrthoDB" id="9802969at2"/>
<feature type="binding site" evidence="4 7">
    <location>
        <position position="98"/>
    </location>
    <ligand>
        <name>NAD(+)</name>
        <dbReference type="ChEBI" id="CHEBI:57540"/>
    </ligand>
</feature>
<dbReference type="EMBL" id="PUIA01000064">
    <property type="protein sequence ID" value="PQO26735.1"/>
    <property type="molecule type" value="Genomic_DNA"/>
</dbReference>
<accession>A0A2S8F3J4</accession>
<feature type="binding site" evidence="4 6">
    <location>
        <position position="123"/>
    </location>
    <ligand>
        <name>substrate</name>
    </ligand>
</feature>
<feature type="binding site" evidence="4 7">
    <location>
        <begin position="121"/>
        <end position="123"/>
    </location>
    <ligand>
        <name>NAD(+)</name>
        <dbReference type="ChEBI" id="CHEBI:57540"/>
    </ligand>
</feature>
<dbReference type="Gene3D" id="3.90.110.10">
    <property type="entry name" value="Lactate dehydrogenase/glycoside hydrolase, family 4, C-terminal"/>
    <property type="match status" value="1"/>
</dbReference>
<protein>
    <recommendedName>
        <fullName evidence="4">Malate dehydrogenase</fullName>
        <ecNumber evidence="4">1.1.1.37</ecNumber>
    </recommendedName>
</protein>
<evidence type="ECO:0000259" key="8">
    <source>
        <dbReference type="Pfam" id="PF00056"/>
    </source>
</evidence>
<dbReference type="CDD" id="cd01339">
    <property type="entry name" value="LDH-like_MDH"/>
    <property type="match status" value="1"/>
</dbReference>
<comment type="function">
    <text evidence="4">Catalyzes the reversible oxidation of malate to oxaloacetate.</text>
</comment>
<dbReference type="PANTHER" id="PTHR43128:SF16">
    <property type="entry name" value="L-LACTATE DEHYDROGENASE"/>
    <property type="match status" value="1"/>
</dbReference>
<dbReference type="InterPro" id="IPR011275">
    <property type="entry name" value="Malate_DH_type3"/>
</dbReference>
<dbReference type="NCBIfam" id="TIGR01763">
    <property type="entry name" value="MalateDH_bact"/>
    <property type="match status" value="1"/>
</dbReference>
<dbReference type="InterPro" id="IPR022383">
    <property type="entry name" value="Lactate/malate_DH_C"/>
</dbReference>
<feature type="binding site" evidence="4 6">
    <location>
        <position position="91"/>
    </location>
    <ligand>
        <name>substrate</name>
    </ligand>
</feature>
<dbReference type="NCBIfam" id="NF004863">
    <property type="entry name" value="PRK06223.1"/>
    <property type="match status" value="1"/>
</dbReference>
<dbReference type="PIRSF" id="PIRSF000102">
    <property type="entry name" value="Lac_mal_DH"/>
    <property type="match status" value="1"/>
</dbReference>
<evidence type="ECO:0000256" key="1">
    <source>
        <dbReference type="ARBA" id="ARBA00022532"/>
    </source>
</evidence>
<feature type="binding site" evidence="4 7">
    <location>
        <begin position="10"/>
        <end position="15"/>
    </location>
    <ligand>
        <name>NAD(+)</name>
        <dbReference type="ChEBI" id="CHEBI:57540"/>
    </ligand>
</feature>
<dbReference type="FunFam" id="3.90.110.10:FF:000004">
    <property type="entry name" value="Malate dehydrogenase"/>
    <property type="match status" value="1"/>
</dbReference>
<comment type="similarity">
    <text evidence="4">Belongs to the LDH/MDH superfamily. MDH type 3 family.</text>
</comment>
<dbReference type="Gene3D" id="3.40.50.720">
    <property type="entry name" value="NAD(P)-binding Rossmann-like Domain"/>
    <property type="match status" value="1"/>
</dbReference>
<evidence type="ECO:0000256" key="2">
    <source>
        <dbReference type="ARBA" id="ARBA00023002"/>
    </source>
</evidence>
<reference evidence="10 11" key="1">
    <citation type="submission" date="2018-02" db="EMBL/GenBank/DDBJ databases">
        <title>Comparative genomes isolates from brazilian mangrove.</title>
        <authorList>
            <person name="Araujo J.E."/>
            <person name="Taketani R.G."/>
            <person name="Silva M.C.P."/>
            <person name="Loureco M.V."/>
            <person name="Andreote F.D."/>
        </authorList>
    </citation>
    <scope>NUCLEOTIDE SEQUENCE [LARGE SCALE GENOMIC DNA]</scope>
    <source>
        <strain evidence="10 11">HEX-2 MGV</strain>
    </source>
</reference>